<dbReference type="PANTHER" id="PTHR43177">
    <property type="entry name" value="PROTEIN NRFC"/>
    <property type="match status" value="1"/>
</dbReference>
<protein>
    <submittedName>
        <fullName evidence="6">4Fe-4S ferredoxin</fullName>
    </submittedName>
</protein>
<dbReference type="KEGG" id="ddu:GF1_19630"/>
<dbReference type="GO" id="GO:0046872">
    <property type="term" value="F:metal ion binding"/>
    <property type="evidence" value="ECO:0007669"/>
    <property type="project" value="UniProtKB-KW"/>
</dbReference>
<dbReference type="InterPro" id="IPR017900">
    <property type="entry name" value="4Fe4S_Fe_S_CS"/>
</dbReference>
<dbReference type="Gene3D" id="3.30.70.20">
    <property type="match status" value="2"/>
</dbReference>
<dbReference type="PROSITE" id="PS51379">
    <property type="entry name" value="4FE4S_FER_2"/>
    <property type="match status" value="2"/>
</dbReference>
<evidence type="ECO:0000313" key="6">
    <source>
        <dbReference type="EMBL" id="BCO09587.1"/>
    </source>
</evidence>
<dbReference type="SUPFAM" id="SSF54862">
    <property type="entry name" value="4Fe-4S ferredoxins"/>
    <property type="match status" value="1"/>
</dbReference>
<dbReference type="CDD" id="cd10551">
    <property type="entry name" value="PsrB"/>
    <property type="match status" value="1"/>
</dbReference>
<gene>
    <name evidence="6" type="ORF">GF1_19630</name>
</gene>
<evidence type="ECO:0000256" key="3">
    <source>
        <dbReference type="ARBA" id="ARBA00023004"/>
    </source>
</evidence>
<evidence type="ECO:0000256" key="2">
    <source>
        <dbReference type="ARBA" id="ARBA00022723"/>
    </source>
</evidence>
<proteinExistence type="predicted"/>
<feature type="domain" description="4Fe-4S ferredoxin-type" evidence="5">
    <location>
        <begin position="129"/>
        <end position="160"/>
    </location>
</feature>
<keyword evidence="1" id="KW-0004">4Fe-4S</keyword>
<dbReference type="InterPro" id="IPR050954">
    <property type="entry name" value="ET_IronSulfur_Cluster-Binding"/>
</dbReference>
<sequence>MMDAIQSEISRDRRAFIKKVLGGTIAGSLLLVIPAGAMDVPEQIPGMREQEGPFIKGKKFVFIVDITRCIGCGSCCVADKNEYQVPDGNYRTWVERYVIDDHDNVYVDSPNGGLDGYQKPRTDIPHPVRDTFFVPKLCNMCEKPSCVQVCPVGATYQTKDGFVLIDQKRCVACSYCVQACPYSVRFINPKTKTADKCTWCYHRVRKGLLPACVNVCPVQARKFGDVNDRNSEVYKILHQPHVVSVLKPGMGNKPSLHYVGLRREVV</sequence>
<dbReference type="Proteomes" id="UP001063350">
    <property type="component" value="Chromosome"/>
</dbReference>
<dbReference type="Pfam" id="PF13247">
    <property type="entry name" value="Fer4_11"/>
    <property type="match status" value="1"/>
</dbReference>
<dbReference type="RefSeq" id="WP_267926337.1">
    <property type="nucleotide sequence ID" value="NZ_AP024233.1"/>
</dbReference>
<dbReference type="PROSITE" id="PS00198">
    <property type="entry name" value="4FE4S_FER_1"/>
    <property type="match status" value="1"/>
</dbReference>
<keyword evidence="7" id="KW-1185">Reference proteome</keyword>
<keyword evidence="4" id="KW-0411">Iron-sulfur</keyword>
<reference evidence="6" key="1">
    <citation type="submission" date="2020-12" db="EMBL/GenBank/DDBJ databases">
        <title>Desulfobium dissulfuricans gen. nov., sp. nov., a novel mesophilic, sulfate-reducing bacterium isolated from a deep-sea hydrothermal vent.</title>
        <authorList>
            <person name="Hashimoto Y."/>
            <person name="Tame A."/>
            <person name="Sawayama S."/>
            <person name="Miyazaki J."/>
            <person name="Takai K."/>
            <person name="Nakagawa S."/>
        </authorList>
    </citation>
    <scope>NUCLEOTIDE SEQUENCE</scope>
    <source>
        <strain evidence="6">GF1</strain>
    </source>
</reference>
<organism evidence="6 7">
    <name type="scientific">Desulfolithobacter dissulfuricans</name>
    <dbReference type="NCBI Taxonomy" id="2795293"/>
    <lineage>
        <taxon>Bacteria</taxon>
        <taxon>Pseudomonadati</taxon>
        <taxon>Thermodesulfobacteriota</taxon>
        <taxon>Desulfobulbia</taxon>
        <taxon>Desulfobulbales</taxon>
        <taxon>Desulfobulbaceae</taxon>
        <taxon>Desulfolithobacter</taxon>
    </lineage>
</organism>
<feature type="domain" description="4Fe-4S ferredoxin-type" evidence="5">
    <location>
        <begin position="161"/>
        <end position="190"/>
    </location>
</feature>
<evidence type="ECO:0000259" key="5">
    <source>
        <dbReference type="PROSITE" id="PS51379"/>
    </source>
</evidence>
<evidence type="ECO:0000256" key="4">
    <source>
        <dbReference type="ARBA" id="ARBA00023014"/>
    </source>
</evidence>
<dbReference type="InterPro" id="IPR017896">
    <property type="entry name" value="4Fe4S_Fe-S-bd"/>
</dbReference>
<dbReference type="GO" id="GO:0051539">
    <property type="term" value="F:4 iron, 4 sulfur cluster binding"/>
    <property type="evidence" value="ECO:0007669"/>
    <property type="project" value="UniProtKB-KW"/>
</dbReference>
<dbReference type="AlphaFoldDB" id="A0A915U2Y2"/>
<dbReference type="EMBL" id="AP024233">
    <property type="protein sequence ID" value="BCO09587.1"/>
    <property type="molecule type" value="Genomic_DNA"/>
</dbReference>
<keyword evidence="2" id="KW-0479">Metal-binding</keyword>
<keyword evidence="3" id="KW-0408">Iron</keyword>
<evidence type="ECO:0000256" key="1">
    <source>
        <dbReference type="ARBA" id="ARBA00022485"/>
    </source>
</evidence>
<evidence type="ECO:0000313" key="7">
    <source>
        <dbReference type="Proteomes" id="UP001063350"/>
    </source>
</evidence>
<accession>A0A915U2Y2</accession>
<dbReference type="PANTHER" id="PTHR43177:SF3">
    <property type="entry name" value="PROTEIN NRFC HOMOLOG"/>
    <property type="match status" value="1"/>
</dbReference>
<name>A0A915U2Y2_9BACT</name>